<dbReference type="InterPro" id="IPR000086">
    <property type="entry name" value="NUDIX_hydrolase_dom"/>
</dbReference>
<dbReference type="RefSeq" id="WP_068450894.1">
    <property type="nucleotide sequence ID" value="NZ_CANKUV010000004.1"/>
</dbReference>
<dbReference type="GO" id="GO:0016787">
    <property type="term" value="F:hydrolase activity"/>
    <property type="evidence" value="ECO:0007669"/>
    <property type="project" value="UniProtKB-KW"/>
</dbReference>
<evidence type="ECO:0000313" key="4">
    <source>
        <dbReference type="EMBL" id="OAD44541.1"/>
    </source>
</evidence>
<dbReference type="Gene3D" id="3.90.79.10">
    <property type="entry name" value="Nucleoside Triphosphate Pyrophosphohydrolase"/>
    <property type="match status" value="1"/>
</dbReference>
<gene>
    <name evidence="4" type="ORF">LPB303_12510</name>
</gene>
<dbReference type="InterPro" id="IPR015797">
    <property type="entry name" value="NUDIX_hydrolase-like_dom_sf"/>
</dbReference>
<dbReference type="PROSITE" id="PS51462">
    <property type="entry name" value="NUDIX"/>
    <property type="match status" value="1"/>
</dbReference>
<dbReference type="STRING" id="1333662.LPB303_12510"/>
<evidence type="ECO:0000259" key="3">
    <source>
        <dbReference type="PROSITE" id="PS51462"/>
    </source>
</evidence>
<dbReference type="CDD" id="cd03673">
    <property type="entry name" value="NUDIX_Ap6A_hydrolase"/>
    <property type="match status" value="1"/>
</dbReference>
<dbReference type="OrthoDB" id="9816289at2"/>
<dbReference type="PROSITE" id="PS00893">
    <property type="entry name" value="NUDIX_BOX"/>
    <property type="match status" value="1"/>
</dbReference>
<dbReference type="PANTHER" id="PTHR43736:SF1">
    <property type="entry name" value="DIHYDRONEOPTERIN TRIPHOSPHATE DIPHOSPHATASE"/>
    <property type="match status" value="1"/>
</dbReference>
<accession>A0A176TA39</accession>
<reference evidence="4 5" key="1">
    <citation type="submission" date="2016-02" db="EMBL/GenBank/DDBJ databases">
        <title>Draft genome sequence of Polaribacter atrinae KACC17473.</title>
        <authorList>
            <person name="Shin S.-K."/>
            <person name="Yi H."/>
        </authorList>
    </citation>
    <scope>NUCLEOTIDE SEQUENCE [LARGE SCALE GENOMIC DNA]</scope>
    <source>
        <strain evidence="4 5">KACC 17473</strain>
    </source>
</reference>
<evidence type="ECO:0000256" key="1">
    <source>
        <dbReference type="ARBA" id="ARBA00022801"/>
    </source>
</evidence>
<organism evidence="4 5">
    <name type="scientific">Polaribacter atrinae</name>
    <dbReference type="NCBI Taxonomy" id="1333662"/>
    <lineage>
        <taxon>Bacteria</taxon>
        <taxon>Pseudomonadati</taxon>
        <taxon>Bacteroidota</taxon>
        <taxon>Flavobacteriia</taxon>
        <taxon>Flavobacteriales</taxon>
        <taxon>Flavobacteriaceae</taxon>
    </lineage>
</organism>
<dbReference type="EMBL" id="LVWE01000050">
    <property type="protein sequence ID" value="OAD44541.1"/>
    <property type="molecule type" value="Genomic_DNA"/>
</dbReference>
<dbReference type="PRINTS" id="PR00502">
    <property type="entry name" value="NUDIXFAMILY"/>
</dbReference>
<proteinExistence type="inferred from homology"/>
<dbReference type="Proteomes" id="UP000076923">
    <property type="component" value="Unassembled WGS sequence"/>
</dbReference>
<dbReference type="Pfam" id="PF00293">
    <property type="entry name" value="NUDIX"/>
    <property type="match status" value="1"/>
</dbReference>
<dbReference type="InterPro" id="IPR020476">
    <property type="entry name" value="Nudix_hydrolase"/>
</dbReference>
<evidence type="ECO:0000313" key="5">
    <source>
        <dbReference type="Proteomes" id="UP000076923"/>
    </source>
</evidence>
<keyword evidence="5" id="KW-1185">Reference proteome</keyword>
<name>A0A176TA39_9FLAO</name>
<comment type="caution">
    <text evidence="4">The sequence shown here is derived from an EMBL/GenBank/DDBJ whole genome shotgun (WGS) entry which is preliminary data.</text>
</comment>
<dbReference type="InterPro" id="IPR020084">
    <property type="entry name" value="NUDIX_hydrolase_CS"/>
</dbReference>
<protein>
    <submittedName>
        <fullName evidence="4">NUDIX hydrolase</fullName>
    </submittedName>
</protein>
<feature type="domain" description="Nudix hydrolase" evidence="3">
    <location>
        <begin position="67"/>
        <end position="197"/>
    </location>
</feature>
<evidence type="ECO:0000256" key="2">
    <source>
        <dbReference type="RuleBase" id="RU003476"/>
    </source>
</evidence>
<dbReference type="PANTHER" id="PTHR43736">
    <property type="entry name" value="ADP-RIBOSE PYROPHOSPHATASE"/>
    <property type="match status" value="1"/>
</dbReference>
<dbReference type="SUPFAM" id="SSF55811">
    <property type="entry name" value="Nudix"/>
    <property type="match status" value="1"/>
</dbReference>
<dbReference type="AlphaFoldDB" id="A0A176TA39"/>
<comment type="similarity">
    <text evidence="2">Belongs to the Nudix hydrolase family.</text>
</comment>
<sequence length="201" mass="23238">MYKVFVNDTPIIITSSSKKENIFPVYNFKNVVIDEILHKLNNKELQGVHLYSTDLENDWKSFLTNMKLIPAAGGLVVNPKKEVLCIFRNGVWDLPKGWIEKGESIENAAIREVEEECGISNLQLIKPLITTYHIYFHKGIKLKQTYWFLMSSNYSEKLTPQQEEGITEVVFKNETAIKDALKNTYANIQLVYQKYLESDVL</sequence>
<keyword evidence="1 2" id="KW-0378">Hydrolase</keyword>